<accession>A0A0S4WE85</accession>
<gene>
    <name evidence="2" type="ORF">TO10_v1_220066</name>
</gene>
<proteinExistence type="predicted"/>
<evidence type="ECO:0000313" key="2">
    <source>
        <dbReference type="EMBL" id="CUV44999.1"/>
    </source>
</evidence>
<sequence length="89" mass="10256">MAASAAAPSTLATPSSGTNLPQRTRRMHDERCRCDEYPSSLLGLFVSLSIFRPQFCYMLLFTQYNGVRQLLMLRTPHYYLRVQRRRSPG</sequence>
<feature type="region of interest" description="Disordered" evidence="1">
    <location>
        <begin position="1"/>
        <end position="27"/>
    </location>
</feature>
<evidence type="ECO:0000256" key="1">
    <source>
        <dbReference type="SAM" id="MobiDB-lite"/>
    </source>
</evidence>
<reference evidence="2" key="1">
    <citation type="submission" date="2015-10" db="EMBL/GenBank/DDBJ databases">
        <authorList>
            <person name="Gilbert D.G."/>
        </authorList>
    </citation>
    <scope>NUCLEOTIDE SEQUENCE</scope>
    <source>
        <strain evidence="2">Phyl III-seqv23</strain>
    </source>
</reference>
<dbReference type="AlphaFoldDB" id="A0A0S4WE85"/>
<feature type="compositionally biased region" description="Low complexity" evidence="1">
    <location>
        <begin position="1"/>
        <end position="16"/>
    </location>
</feature>
<dbReference type="EMBL" id="LN899827">
    <property type="protein sequence ID" value="CUV44999.1"/>
    <property type="molecule type" value="Genomic_DNA"/>
</dbReference>
<organism evidence="2">
    <name type="scientific">Ralstonia solanacearum</name>
    <name type="common">Pseudomonas solanacearum</name>
    <dbReference type="NCBI Taxonomy" id="305"/>
    <lineage>
        <taxon>Bacteria</taxon>
        <taxon>Pseudomonadati</taxon>
        <taxon>Pseudomonadota</taxon>
        <taxon>Betaproteobacteria</taxon>
        <taxon>Burkholderiales</taxon>
        <taxon>Burkholderiaceae</taxon>
        <taxon>Ralstonia</taxon>
        <taxon>Ralstonia solanacearum species complex</taxon>
    </lineage>
</organism>
<name>A0A0S4WE85_RALSL</name>
<protein>
    <submittedName>
        <fullName evidence="2">Uncharacterized protein</fullName>
    </submittedName>
</protein>